<dbReference type="Pfam" id="PF00501">
    <property type="entry name" value="AMP-binding"/>
    <property type="match status" value="1"/>
</dbReference>
<dbReference type="Gene3D" id="3.40.50.12780">
    <property type="entry name" value="N-terminal domain of ligase-like"/>
    <property type="match status" value="1"/>
</dbReference>
<evidence type="ECO:0000313" key="4">
    <source>
        <dbReference type="Proteomes" id="UP000244189"/>
    </source>
</evidence>
<comment type="caution">
    <text evidence="3">The sequence shown here is derived from an EMBL/GenBank/DDBJ whole genome shotgun (WGS) entry which is preliminary data.</text>
</comment>
<dbReference type="Pfam" id="PF14518">
    <property type="entry name" value="Haem_oxygenas_2"/>
    <property type="match status" value="1"/>
</dbReference>
<dbReference type="InterPro" id="IPR045851">
    <property type="entry name" value="AMP-bd_C_sf"/>
</dbReference>
<sequence length="696" mass="73411">MTRLLDAVMRHAEARPEAIAIDGAEPISWATLARVLPPIAQDLATRFAGGRPIALQLDQGIGECILDLALLEAGIVTIPLPSFFTPAQTDHALDAAGAEIRLSGPVTLSLDTQPAVHVNEDHRARPARNLPDGTARITFTSGSTGDPKGICLSRDHLLGVAQAVVDTLGVHHAGRHLPILSPGILLENVAGFYATILAGGTYVALPQVAIGMADPFRPDIAALLQTIERQAITSLILVPDYLAGLVAALRATGLRLPRLSLVAVGGARIDPLLLDAAAALGLPVRQGYGLTECASVVALDDGDPASRGSVGRSIGANGVRLAADGEILIDGPLFLGTVGAPRTPGPLATGDIGRIDDAGRLWIEGRKSALIVTSHGRNVSPEWVEGVLTRQPAIFQAMVRGEGQATLDALIVPSSPSADIAAAVAAANLALPAYARIARWQVVAPFTPATGLLTGNGRLRRAAIDAAYPDQEISMDQPFFDHLVAETREAQARFAMTPQLVAGLTGRITRADYVAYLTEAFHHVRHTVPLMEEARARLAHRPVLVAALDEYIEEETGHEFWILEDIEAAGGNSLVASHAPAPATRAMVEHAYETIRQGNPAAFFGMVYVLEGTSIAMASHGAGAVQSALGLPDSAFHYLTSHGALDQDHMVFFEKLMNRIDDPEDQRAIIDMANAMFGLFGALFAGIELEATRVAA</sequence>
<dbReference type="Gene3D" id="1.20.910.10">
    <property type="entry name" value="Heme oxygenase-like"/>
    <property type="match status" value="1"/>
</dbReference>
<dbReference type="RefSeq" id="WP_107958693.1">
    <property type="nucleotide sequence ID" value="NZ_QAOG01000004.1"/>
</dbReference>
<dbReference type="InterPro" id="IPR000873">
    <property type="entry name" value="AMP-dep_synth/lig_dom"/>
</dbReference>
<dbReference type="AlphaFoldDB" id="A0A2T5GKR4"/>
<protein>
    <submittedName>
        <fullName evidence="3">Long-subunit acyl-CoA synthetase (AMP-forming)</fullName>
    </submittedName>
</protein>
<keyword evidence="1" id="KW-0436">Ligase</keyword>
<dbReference type="GO" id="GO:0016874">
    <property type="term" value="F:ligase activity"/>
    <property type="evidence" value="ECO:0007669"/>
    <property type="project" value="UniProtKB-KW"/>
</dbReference>
<dbReference type="PANTHER" id="PTHR43767">
    <property type="entry name" value="LONG-CHAIN-FATTY-ACID--COA LIGASE"/>
    <property type="match status" value="1"/>
</dbReference>
<dbReference type="EMBL" id="QAOG01000004">
    <property type="protein sequence ID" value="PTQ59899.1"/>
    <property type="molecule type" value="Genomic_DNA"/>
</dbReference>
<dbReference type="Proteomes" id="UP000244189">
    <property type="component" value="Unassembled WGS sequence"/>
</dbReference>
<dbReference type="InterPro" id="IPR050237">
    <property type="entry name" value="ATP-dep_AMP-bd_enzyme"/>
</dbReference>
<dbReference type="InterPro" id="IPR020845">
    <property type="entry name" value="AMP-binding_CS"/>
</dbReference>
<keyword evidence="4" id="KW-1185">Reference proteome</keyword>
<dbReference type="InterPro" id="IPR042099">
    <property type="entry name" value="ANL_N_sf"/>
</dbReference>
<dbReference type="Gene3D" id="3.30.300.30">
    <property type="match status" value="1"/>
</dbReference>
<evidence type="ECO:0000256" key="1">
    <source>
        <dbReference type="ARBA" id="ARBA00022598"/>
    </source>
</evidence>
<dbReference type="PROSITE" id="PS00455">
    <property type="entry name" value="AMP_BINDING"/>
    <property type="match status" value="1"/>
</dbReference>
<dbReference type="SUPFAM" id="SSF48613">
    <property type="entry name" value="Heme oxygenase-like"/>
    <property type="match status" value="1"/>
</dbReference>
<evidence type="ECO:0000259" key="2">
    <source>
        <dbReference type="Pfam" id="PF00501"/>
    </source>
</evidence>
<gene>
    <name evidence="3" type="ORF">C8J26_2754</name>
</gene>
<dbReference type="Pfam" id="PF23562">
    <property type="entry name" value="AMP-binding_C_3"/>
    <property type="match status" value="1"/>
</dbReference>
<name>A0A2T5GKR4_9SPHN</name>
<dbReference type="PANTHER" id="PTHR43767:SF8">
    <property type="entry name" value="LONG-CHAIN-FATTY-ACID--COA LIGASE"/>
    <property type="match status" value="1"/>
</dbReference>
<reference evidence="3 4" key="1">
    <citation type="submission" date="2018-04" db="EMBL/GenBank/DDBJ databases">
        <title>Genomic Encyclopedia of Type Strains, Phase III (KMG-III): the genomes of soil and plant-associated and newly described type strains.</title>
        <authorList>
            <person name="Whitman W."/>
        </authorList>
    </citation>
    <scope>NUCLEOTIDE SEQUENCE [LARGE SCALE GENOMIC DNA]</scope>
    <source>
        <strain evidence="3 4">MA101b</strain>
    </source>
</reference>
<accession>A0A2T5GKR4</accession>
<dbReference type="SMART" id="SM01236">
    <property type="entry name" value="Haem_oxygenase_2"/>
    <property type="match status" value="1"/>
</dbReference>
<dbReference type="InterPro" id="IPR016084">
    <property type="entry name" value="Haem_Oase-like_multi-hlx"/>
</dbReference>
<feature type="domain" description="AMP-dependent synthetase/ligase" evidence="2">
    <location>
        <begin position="10"/>
        <end position="324"/>
    </location>
</feature>
<dbReference type="SUPFAM" id="SSF56801">
    <property type="entry name" value="Acetyl-CoA synthetase-like"/>
    <property type="match status" value="1"/>
</dbReference>
<proteinExistence type="predicted"/>
<evidence type="ECO:0000313" key="3">
    <source>
        <dbReference type="EMBL" id="PTQ59899.1"/>
    </source>
</evidence>
<organism evidence="3 4">
    <name type="scientific">Sphingomonas aurantiaca</name>
    <dbReference type="NCBI Taxonomy" id="185949"/>
    <lineage>
        <taxon>Bacteria</taxon>
        <taxon>Pseudomonadati</taxon>
        <taxon>Pseudomonadota</taxon>
        <taxon>Alphaproteobacteria</taxon>
        <taxon>Sphingomonadales</taxon>
        <taxon>Sphingomonadaceae</taxon>
        <taxon>Sphingomonas</taxon>
    </lineage>
</organism>